<keyword evidence="2" id="KW-1185">Reference proteome</keyword>
<dbReference type="EMBL" id="JAEDAE010000013">
    <property type="protein sequence ID" value="MBH8560437.1"/>
    <property type="molecule type" value="Genomic_DNA"/>
</dbReference>
<evidence type="ECO:0000313" key="1">
    <source>
        <dbReference type="EMBL" id="MBH8560437.1"/>
    </source>
</evidence>
<evidence type="ECO:0000313" key="2">
    <source>
        <dbReference type="Proteomes" id="UP000625631"/>
    </source>
</evidence>
<comment type="caution">
    <text evidence="1">The sequence shown here is derived from an EMBL/GenBank/DDBJ whole genome shotgun (WGS) entry which is preliminary data.</text>
</comment>
<name>A0ABS0QCL6_9BACT</name>
<organism evidence="1 2">
    <name type="scientific">Hymenobacter negativus</name>
    <dbReference type="NCBI Taxonomy" id="2795026"/>
    <lineage>
        <taxon>Bacteria</taxon>
        <taxon>Pseudomonadati</taxon>
        <taxon>Bacteroidota</taxon>
        <taxon>Cytophagia</taxon>
        <taxon>Cytophagales</taxon>
        <taxon>Hymenobacteraceae</taxon>
        <taxon>Hymenobacter</taxon>
    </lineage>
</organism>
<gene>
    <name evidence="1" type="ORF">I7X13_20415</name>
</gene>
<proteinExistence type="predicted"/>
<sequence>MINTRASQNTISYMNPNGSFLHIDNFSDLGKVYVHDHNPEVKRTIVRPVFKVEKVENQAYYFAPGFIDTDNIFFSCPLAISYVQVNSAKQILPQHGHSSIIELDIKAFNKTLSSYVNAKIEIKRWNIDFKIIGKVINFINQYINSERDIKLIDFNCFSKIDLNFKDKSIIISAIDNLEFVFFDNSINRVGKDNFFWIEAEIRNMPEDRYLRKLIISNLANQCTRVETKEYGALIVFDIESAYTASYSRRMIEESTALEKKAKDLLKLDMAIEYNPVEQSIEQLAIK</sequence>
<dbReference type="Proteomes" id="UP000625631">
    <property type="component" value="Unassembled WGS sequence"/>
</dbReference>
<accession>A0ABS0QCL6</accession>
<protein>
    <submittedName>
        <fullName evidence="1">Uncharacterized protein</fullName>
    </submittedName>
</protein>
<reference evidence="1 2" key="1">
    <citation type="submission" date="2020-12" db="EMBL/GenBank/DDBJ databases">
        <title>Hymenobacter sp.</title>
        <authorList>
            <person name="Kim M.K."/>
        </authorList>
    </citation>
    <scope>NUCLEOTIDE SEQUENCE [LARGE SCALE GENOMIC DNA]</scope>
    <source>
        <strain evidence="1 2">BT442</strain>
    </source>
</reference>